<dbReference type="PIRSF" id="PIRSF004848">
    <property type="entry name" value="YBL036c_PLPDEIII"/>
    <property type="match status" value="1"/>
</dbReference>
<evidence type="ECO:0000256" key="2">
    <source>
        <dbReference type="HAMAP-Rule" id="MF_02087"/>
    </source>
</evidence>
<evidence type="ECO:0000256" key="4">
    <source>
        <dbReference type="RuleBase" id="RU004514"/>
    </source>
</evidence>
<dbReference type="FunFam" id="3.20.20.10:FF:000018">
    <property type="entry name" value="Pyridoxal phosphate homeostasis protein"/>
    <property type="match status" value="1"/>
</dbReference>
<dbReference type="InterPro" id="IPR001608">
    <property type="entry name" value="Ala_racemase_N"/>
</dbReference>
<name>A0A934VSQ0_9BACT</name>
<protein>
    <recommendedName>
        <fullName evidence="2">Pyridoxal phosphate homeostasis protein</fullName>
        <shortName evidence="2">PLP homeostasis protein</shortName>
    </recommendedName>
</protein>
<dbReference type="PANTHER" id="PTHR10146:SF14">
    <property type="entry name" value="PYRIDOXAL PHOSPHATE HOMEOSTASIS PROTEIN"/>
    <property type="match status" value="1"/>
</dbReference>
<dbReference type="NCBIfam" id="TIGR00044">
    <property type="entry name" value="YggS family pyridoxal phosphate-dependent enzyme"/>
    <property type="match status" value="1"/>
</dbReference>
<dbReference type="RefSeq" id="WP_200357458.1">
    <property type="nucleotide sequence ID" value="NZ_JAENIL010000043.1"/>
</dbReference>
<organism evidence="6 7">
    <name type="scientific">Pelagicoccus mobilis</name>
    <dbReference type="NCBI Taxonomy" id="415221"/>
    <lineage>
        <taxon>Bacteria</taxon>
        <taxon>Pseudomonadati</taxon>
        <taxon>Verrucomicrobiota</taxon>
        <taxon>Opitutia</taxon>
        <taxon>Puniceicoccales</taxon>
        <taxon>Pelagicoccaceae</taxon>
        <taxon>Pelagicoccus</taxon>
    </lineage>
</organism>
<dbReference type="Proteomes" id="UP000617628">
    <property type="component" value="Unassembled WGS sequence"/>
</dbReference>
<dbReference type="Gene3D" id="3.20.20.10">
    <property type="entry name" value="Alanine racemase"/>
    <property type="match status" value="1"/>
</dbReference>
<dbReference type="PANTHER" id="PTHR10146">
    <property type="entry name" value="PROLINE SYNTHETASE CO-TRANSCRIBED BACTERIAL HOMOLOG PROTEIN"/>
    <property type="match status" value="1"/>
</dbReference>
<proteinExistence type="inferred from homology"/>
<comment type="cofactor">
    <cofactor evidence="3">
        <name>pyridoxal 5'-phosphate</name>
        <dbReference type="ChEBI" id="CHEBI:597326"/>
    </cofactor>
</comment>
<reference evidence="6" key="1">
    <citation type="submission" date="2021-01" db="EMBL/GenBank/DDBJ databases">
        <title>Modified the classification status of verrucomicrobia.</title>
        <authorList>
            <person name="Feng X."/>
        </authorList>
    </citation>
    <scope>NUCLEOTIDE SEQUENCE</scope>
    <source>
        <strain evidence="6">KCTC 13126</strain>
    </source>
</reference>
<feature type="domain" description="Alanine racemase N-terminal" evidence="5">
    <location>
        <begin position="11"/>
        <end position="229"/>
    </location>
</feature>
<keyword evidence="1 2" id="KW-0663">Pyridoxal phosphate</keyword>
<comment type="function">
    <text evidence="2">Pyridoxal 5'-phosphate (PLP)-binding protein, which is involved in PLP homeostasis.</text>
</comment>
<dbReference type="AlphaFoldDB" id="A0A934VSQ0"/>
<dbReference type="HAMAP" id="MF_02087">
    <property type="entry name" value="PLP_homeostasis"/>
    <property type="match status" value="1"/>
</dbReference>
<dbReference type="SUPFAM" id="SSF51419">
    <property type="entry name" value="PLP-binding barrel"/>
    <property type="match status" value="1"/>
</dbReference>
<gene>
    <name evidence="6" type="ORF">JIN87_20330</name>
</gene>
<dbReference type="InterPro" id="IPR011078">
    <property type="entry name" value="PyrdxlP_homeostasis"/>
</dbReference>
<evidence type="ECO:0000313" key="6">
    <source>
        <dbReference type="EMBL" id="MBK1879245.1"/>
    </source>
</evidence>
<evidence type="ECO:0000259" key="5">
    <source>
        <dbReference type="Pfam" id="PF01168"/>
    </source>
</evidence>
<dbReference type="CDD" id="cd00635">
    <property type="entry name" value="PLPDE_III_YBL036c_like"/>
    <property type="match status" value="1"/>
</dbReference>
<evidence type="ECO:0000313" key="7">
    <source>
        <dbReference type="Proteomes" id="UP000617628"/>
    </source>
</evidence>
<dbReference type="EMBL" id="JAENIL010000043">
    <property type="protein sequence ID" value="MBK1879245.1"/>
    <property type="molecule type" value="Genomic_DNA"/>
</dbReference>
<evidence type="ECO:0000256" key="1">
    <source>
        <dbReference type="ARBA" id="ARBA00022898"/>
    </source>
</evidence>
<feature type="modified residue" description="N6-(pyridoxal phosphate)lysine" evidence="2 3">
    <location>
        <position position="40"/>
    </location>
</feature>
<dbReference type="Pfam" id="PF01168">
    <property type="entry name" value="Ala_racemase_N"/>
    <property type="match status" value="1"/>
</dbReference>
<sequence length="233" mass="25507">MLIRFEEFKTNLSQIRAKIADACKKAGRTEESVRLLPVTKNHPVDVARYSWDAGLRAVGENRVQEALGKMDDVDPALSWELIGPLQSNKAKRVAEKFGRVQTVDRAKIAKVLDRHAGEAGRVLPVLLQINAGRDPAKSGAELEDAPTLLEAALECSNLRVDGLMTIGALSDDLDVARRCFASLRECRDELSERFGVALPELSMGMSGDMEEAILEGSTMVRVGTALFGRRVYA</sequence>
<evidence type="ECO:0000256" key="3">
    <source>
        <dbReference type="PIRSR" id="PIRSR004848-1"/>
    </source>
</evidence>
<dbReference type="InterPro" id="IPR029066">
    <property type="entry name" value="PLP-binding_barrel"/>
</dbReference>
<comment type="caution">
    <text evidence="6">The sequence shown here is derived from an EMBL/GenBank/DDBJ whole genome shotgun (WGS) entry which is preliminary data.</text>
</comment>
<accession>A0A934VSQ0</accession>
<comment type="similarity">
    <text evidence="2 4">Belongs to the pyridoxal phosphate-binding protein YggS/PROSC family.</text>
</comment>
<keyword evidence="7" id="KW-1185">Reference proteome</keyword>
<dbReference type="GO" id="GO:0030170">
    <property type="term" value="F:pyridoxal phosphate binding"/>
    <property type="evidence" value="ECO:0007669"/>
    <property type="project" value="UniProtKB-UniRule"/>
</dbReference>